<evidence type="ECO:0000259" key="1">
    <source>
        <dbReference type="SMART" id="SM01321"/>
    </source>
</evidence>
<dbReference type="OrthoDB" id="9794403at2"/>
<dbReference type="GO" id="GO:0006313">
    <property type="term" value="P:DNA transposition"/>
    <property type="evidence" value="ECO:0007669"/>
    <property type="project" value="InterPro"/>
</dbReference>
<dbReference type="GO" id="GO:0004803">
    <property type="term" value="F:transposase activity"/>
    <property type="evidence" value="ECO:0007669"/>
    <property type="project" value="InterPro"/>
</dbReference>
<protein>
    <recommendedName>
        <fullName evidence="1">Transposase IS200-like domain-containing protein</fullName>
    </recommendedName>
</protein>
<dbReference type="SUPFAM" id="SSF143422">
    <property type="entry name" value="Transposase IS200-like"/>
    <property type="match status" value="1"/>
</dbReference>
<organism evidence="2 3">
    <name type="scientific">Fibrisoma limi BUZ 3</name>
    <dbReference type="NCBI Taxonomy" id="1185876"/>
    <lineage>
        <taxon>Bacteria</taxon>
        <taxon>Pseudomonadati</taxon>
        <taxon>Bacteroidota</taxon>
        <taxon>Cytophagia</taxon>
        <taxon>Cytophagales</taxon>
        <taxon>Spirosomataceae</taxon>
        <taxon>Fibrisoma</taxon>
    </lineage>
</organism>
<feature type="domain" description="Transposase IS200-like" evidence="1">
    <location>
        <begin position="16"/>
        <end position="188"/>
    </location>
</feature>
<proteinExistence type="predicted"/>
<dbReference type="SMART" id="SM01321">
    <property type="entry name" value="Y1_Tnp"/>
    <property type="match status" value="1"/>
</dbReference>
<dbReference type="eggNOG" id="COG1943">
    <property type="taxonomic scope" value="Bacteria"/>
</dbReference>
<dbReference type="InterPro" id="IPR052715">
    <property type="entry name" value="RAYT_transposase"/>
</dbReference>
<dbReference type="InterPro" id="IPR036515">
    <property type="entry name" value="Transposase_17_sf"/>
</dbReference>
<dbReference type="Gene3D" id="3.30.70.1290">
    <property type="entry name" value="Transposase IS200-like"/>
    <property type="match status" value="1"/>
</dbReference>
<dbReference type="GO" id="GO:0043565">
    <property type="term" value="F:sequence-specific DNA binding"/>
    <property type="evidence" value="ECO:0007669"/>
    <property type="project" value="TreeGrafter"/>
</dbReference>
<dbReference type="EMBL" id="CAIT01000009">
    <property type="protein sequence ID" value="CCH55715.1"/>
    <property type="molecule type" value="Genomic_DNA"/>
</dbReference>
<dbReference type="PANTHER" id="PTHR36966">
    <property type="entry name" value="REP-ASSOCIATED TYROSINE TRANSPOSASE"/>
    <property type="match status" value="1"/>
</dbReference>
<dbReference type="STRING" id="1185876.BN8_04995"/>
<dbReference type="AlphaFoldDB" id="I2GP87"/>
<reference evidence="2 3" key="1">
    <citation type="journal article" date="2012" name="J. Bacteriol.">
        <title>Genome Sequence of the Filamentous Bacterium Fibrisoma limi BUZ 3T.</title>
        <authorList>
            <person name="Filippini M."/>
            <person name="Qi W."/>
            <person name="Jaenicke S."/>
            <person name="Goesmann A."/>
            <person name="Smits T.H."/>
            <person name="Bagheri H.C."/>
        </authorList>
    </citation>
    <scope>NUCLEOTIDE SEQUENCE [LARGE SCALE GENOMIC DNA]</scope>
    <source>
        <strain evidence="3">BUZ 3T</strain>
    </source>
</reference>
<comment type="caution">
    <text evidence="2">The sequence shown here is derived from an EMBL/GenBank/DDBJ whole genome shotgun (WGS) entry which is preliminary data.</text>
</comment>
<evidence type="ECO:0000313" key="3">
    <source>
        <dbReference type="Proteomes" id="UP000009309"/>
    </source>
</evidence>
<name>I2GP87_9BACT</name>
<evidence type="ECO:0000313" key="2">
    <source>
        <dbReference type="EMBL" id="CCH55715.1"/>
    </source>
</evidence>
<dbReference type="InterPro" id="IPR002686">
    <property type="entry name" value="Transposase_17"/>
</dbReference>
<keyword evidence="3" id="KW-1185">Reference proteome</keyword>
<sequence>MHRDLYIYKGLPHLQPLGGTFFLTTRLAGSVPQIEKKRLAEDYALKKRQVLANSPKLSADLDRLERDFFAEYEALLDKADFGPRWLADDVAAKVVADAFQYWDGKVYELIAYTIMSNHIHVVFTLFDEKSGNQVRSLQQVVQSVKSFSAKKCNRLLSREGAFWSDRNYDRLVRNQEELYRIVQYVLNNPVKAGLCKHWQDWKWTYIKAIYNDFE</sequence>
<dbReference type="PANTHER" id="PTHR36966:SF1">
    <property type="entry name" value="REP-ASSOCIATED TYROSINE TRANSPOSASE"/>
    <property type="match status" value="1"/>
</dbReference>
<gene>
    <name evidence="2" type="ORF">BN8_04995</name>
</gene>
<dbReference type="Pfam" id="PF01797">
    <property type="entry name" value="Y1_Tnp"/>
    <property type="match status" value="1"/>
</dbReference>
<dbReference type="RefSeq" id="WP_009284281.1">
    <property type="nucleotide sequence ID" value="NZ_CAIT01000009.1"/>
</dbReference>
<accession>I2GP87</accession>
<dbReference type="Proteomes" id="UP000009309">
    <property type="component" value="Unassembled WGS sequence"/>
</dbReference>